<dbReference type="Proteomes" id="UP000799755">
    <property type="component" value="Unassembled WGS sequence"/>
</dbReference>
<evidence type="ECO:0000313" key="1">
    <source>
        <dbReference type="EMBL" id="KAF2469137.1"/>
    </source>
</evidence>
<reference evidence="1" key="1">
    <citation type="journal article" date="2020" name="Stud. Mycol.">
        <title>101 Dothideomycetes genomes: a test case for predicting lifestyles and emergence of pathogens.</title>
        <authorList>
            <person name="Haridas S."/>
            <person name="Albert R."/>
            <person name="Binder M."/>
            <person name="Bloem J."/>
            <person name="Labutti K."/>
            <person name="Salamov A."/>
            <person name="Andreopoulos B."/>
            <person name="Baker S."/>
            <person name="Barry K."/>
            <person name="Bills G."/>
            <person name="Bluhm B."/>
            <person name="Cannon C."/>
            <person name="Castanera R."/>
            <person name="Culley D."/>
            <person name="Daum C."/>
            <person name="Ezra D."/>
            <person name="Gonzalez J."/>
            <person name="Henrissat B."/>
            <person name="Kuo A."/>
            <person name="Liang C."/>
            <person name="Lipzen A."/>
            <person name="Lutzoni F."/>
            <person name="Magnuson J."/>
            <person name="Mondo S."/>
            <person name="Nolan M."/>
            <person name="Ohm R."/>
            <person name="Pangilinan J."/>
            <person name="Park H.-J."/>
            <person name="Ramirez L."/>
            <person name="Alfaro M."/>
            <person name="Sun H."/>
            <person name="Tritt A."/>
            <person name="Yoshinaga Y."/>
            <person name="Zwiers L.-H."/>
            <person name="Turgeon B."/>
            <person name="Goodwin S."/>
            <person name="Spatafora J."/>
            <person name="Crous P."/>
            <person name="Grigoriev I."/>
        </authorList>
    </citation>
    <scope>NUCLEOTIDE SEQUENCE</scope>
    <source>
        <strain evidence="1">ATCC 200398</strain>
    </source>
</reference>
<gene>
    <name evidence="1" type="ORF">BDR25DRAFT_356921</name>
</gene>
<accession>A0ACB6QS63</accession>
<comment type="caution">
    <text evidence="1">The sequence shown here is derived from an EMBL/GenBank/DDBJ whole genome shotgun (WGS) entry which is preliminary data.</text>
</comment>
<name>A0ACB6QS63_9PLEO</name>
<protein>
    <submittedName>
        <fullName evidence="1">Uncharacterized protein</fullName>
    </submittedName>
</protein>
<evidence type="ECO:0000313" key="2">
    <source>
        <dbReference type="Proteomes" id="UP000799755"/>
    </source>
</evidence>
<dbReference type="EMBL" id="MU003513">
    <property type="protein sequence ID" value="KAF2469137.1"/>
    <property type="molecule type" value="Genomic_DNA"/>
</dbReference>
<organism evidence="1 2">
    <name type="scientific">Lindgomyces ingoldianus</name>
    <dbReference type="NCBI Taxonomy" id="673940"/>
    <lineage>
        <taxon>Eukaryota</taxon>
        <taxon>Fungi</taxon>
        <taxon>Dikarya</taxon>
        <taxon>Ascomycota</taxon>
        <taxon>Pezizomycotina</taxon>
        <taxon>Dothideomycetes</taxon>
        <taxon>Pleosporomycetidae</taxon>
        <taxon>Pleosporales</taxon>
        <taxon>Lindgomycetaceae</taxon>
        <taxon>Lindgomyces</taxon>
    </lineage>
</organism>
<sequence length="425" mass="47346">MTSAIQLMKPPPLRIFQFDIQANLSFLLLYFAVFFVHRLPPHVTTVNYSGNATGISSEIFCMLRLLKYVSRSRPSPEHTFFKTLRKHPTPSTYLSLPGMRPDRMQVVALTTVAQQLVTHAMQAHFQDHRGSRAEISRPSHPQRTFDLSHSFQSIAMLKKKEHPLSLSKLQECRVPFGTGNTSISNAASEPFKQRTVPKRDNPLGAKAVSLSLSQDSNWEPVSALLESMHKRLLHFAQRLSHSGACPLSCSNAGTAAVVEDHSRNERNYDILHVPEPPNLAGTETGTFWVVSSFGPAQRGRRIYSTDRSHSSAFPYEPRYNTIPEVPLRGTRYHSARGLAFQVLQERSSVNLSLAAACGAAVHPFCGVLETLALESNGKIIPLGYRGLYQHQINDVYPNLSLTSWHAVQEDVNVIECLLKLVGSTI</sequence>
<keyword evidence="2" id="KW-1185">Reference proteome</keyword>
<proteinExistence type="predicted"/>